<organism evidence="1 2">
    <name type="scientific">Novipirellula caenicola</name>
    <dbReference type="NCBI Taxonomy" id="1536901"/>
    <lineage>
        <taxon>Bacteria</taxon>
        <taxon>Pseudomonadati</taxon>
        <taxon>Planctomycetota</taxon>
        <taxon>Planctomycetia</taxon>
        <taxon>Pirellulales</taxon>
        <taxon>Pirellulaceae</taxon>
        <taxon>Novipirellula</taxon>
    </lineage>
</organism>
<name>A0ABP9VH82_9BACT</name>
<gene>
    <name evidence="1" type="ORF">Rcae01_00007</name>
</gene>
<proteinExistence type="predicted"/>
<evidence type="ECO:0000313" key="1">
    <source>
        <dbReference type="EMBL" id="GAA5504568.1"/>
    </source>
</evidence>
<dbReference type="Proteomes" id="UP001416858">
    <property type="component" value="Unassembled WGS sequence"/>
</dbReference>
<comment type="caution">
    <text evidence="1">The sequence shown here is derived from an EMBL/GenBank/DDBJ whole genome shotgun (WGS) entry which is preliminary data.</text>
</comment>
<evidence type="ECO:0000313" key="2">
    <source>
        <dbReference type="Proteomes" id="UP001416858"/>
    </source>
</evidence>
<accession>A0ABP9VH82</accession>
<protein>
    <submittedName>
        <fullName evidence="1">Uncharacterized protein</fullName>
    </submittedName>
</protein>
<sequence>MFNHAKSRISSTEPKCSVDELIAKVEAEVVNASRHMQAAMRSDPAGAGRHLSEGLYYIDRDPLRVFSPLTSMR</sequence>
<dbReference type="EMBL" id="BAABRO010000001">
    <property type="protein sequence ID" value="GAA5504568.1"/>
    <property type="molecule type" value="Genomic_DNA"/>
</dbReference>
<reference evidence="1 2" key="1">
    <citation type="submission" date="2024-02" db="EMBL/GenBank/DDBJ databases">
        <title>Rhodopirellula caenicola NBRC 110016.</title>
        <authorList>
            <person name="Ichikawa N."/>
            <person name="Katano-Makiyama Y."/>
            <person name="Hidaka K."/>
        </authorList>
    </citation>
    <scope>NUCLEOTIDE SEQUENCE [LARGE SCALE GENOMIC DNA]</scope>
    <source>
        <strain evidence="1 2">NBRC 110016</strain>
    </source>
</reference>
<keyword evidence="2" id="KW-1185">Reference proteome</keyword>